<dbReference type="Proteomes" id="UP000198919">
    <property type="component" value="Unassembled WGS sequence"/>
</dbReference>
<evidence type="ECO:0000256" key="1">
    <source>
        <dbReference type="SAM" id="SignalP"/>
    </source>
</evidence>
<feature type="signal peptide" evidence="1">
    <location>
        <begin position="1"/>
        <end position="22"/>
    </location>
</feature>
<evidence type="ECO:0000313" key="5">
    <source>
        <dbReference type="Proteomes" id="UP000224607"/>
    </source>
</evidence>
<evidence type="ECO:0000313" key="3">
    <source>
        <dbReference type="EMBL" id="SFK14870.1"/>
    </source>
</evidence>
<dbReference type="EMBL" id="FORG01000032">
    <property type="protein sequence ID" value="SFK14870.1"/>
    <property type="molecule type" value="Genomic_DNA"/>
</dbReference>
<sequence length="165" mass="18388">MNKIYGAILAALCYLLVFPSSAEENDVYTEKEASLSAEYNMEFKNLASSQYKLKIDKESSKCMYDSGPNEVSIGPNEKSDIYLKDNDNIFSGCTLRTKSVGWKISSGPMSCDLTFEHGYDAGWYTEIKGCENIVEKAFCGETDCYEIKAYGGESKIDISVEFLAE</sequence>
<name>A0A1I3X5N4_9GAMM</name>
<dbReference type="EMBL" id="NITY01000001">
    <property type="protein sequence ID" value="PHM46307.1"/>
    <property type="molecule type" value="Genomic_DNA"/>
</dbReference>
<gene>
    <name evidence="3" type="ORF">SAMN05421680_1327</name>
    <name evidence="2" type="ORF">Xmau_00717</name>
</gene>
<evidence type="ECO:0000313" key="2">
    <source>
        <dbReference type="EMBL" id="PHM46307.1"/>
    </source>
</evidence>
<protein>
    <recommendedName>
        <fullName evidence="6">Aegerolysin</fullName>
    </recommendedName>
</protein>
<reference evidence="2 5" key="3">
    <citation type="journal article" date="2017" name="Nat. Microbiol.">
        <title>Natural product diversity associated with the nematode symbionts Photorhabdus and Xenorhabdus.</title>
        <authorList>
            <person name="Tobias N.J."/>
            <person name="Wolff H."/>
            <person name="Djahanschiri B."/>
            <person name="Grundmann F."/>
            <person name="Kronenwerth M."/>
            <person name="Shi Y.M."/>
            <person name="Simonyi S."/>
            <person name="Grun P."/>
            <person name="Shapiro-Ilan D."/>
            <person name="Pidot S.J."/>
            <person name="Stinear T.P."/>
            <person name="Ebersberger I."/>
            <person name="Bode H.B."/>
        </authorList>
    </citation>
    <scope>NUCLEOTIDE SEQUENCE [LARGE SCALE GENOMIC DNA]</scope>
    <source>
        <strain evidence="2 5">DSM 17908</strain>
    </source>
</reference>
<dbReference type="Proteomes" id="UP000224607">
    <property type="component" value="Unassembled WGS sequence"/>
</dbReference>
<organism evidence="3 4">
    <name type="scientific">Xenorhabdus mauleonii</name>
    <dbReference type="NCBI Taxonomy" id="351675"/>
    <lineage>
        <taxon>Bacteria</taxon>
        <taxon>Pseudomonadati</taxon>
        <taxon>Pseudomonadota</taxon>
        <taxon>Gammaproteobacteria</taxon>
        <taxon>Enterobacterales</taxon>
        <taxon>Morganellaceae</taxon>
        <taxon>Xenorhabdus</taxon>
    </lineage>
</organism>
<accession>A0A1I3X5N4</accession>
<evidence type="ECO:0008006" key="6">
    <source>
        <dbReference type="Google" id="ProtNLM"/>
    </source>
</evidence>
<feature type="chain" id="PRO_5011476004" description="Aegerolysin" evidence="1">
    <location>
        <begin position="23"/>
        <end position="165"/>
    </location>
</feature>
<evidence type="ECO:0000313" key="4">
    <source>
        <dbReference type="Proteomes" id="UP000198919"/>
    </source>
</evidence>
<reference evidence="4" key="2">
    <citation type="submission" date="2016-10" db="EMBL/GenBank/DDBJ databases">
        <authorList>
            <person name="Varghese N."/>
            <person name="Submissions S."/>
        </authorList>
    </citation>
    <scope>NUCLEOTIDE SEQUENCE [LARGE SCALE GENOMIC DNA]</scope>
    <source>
        <strain evidence="4">DSM 17908</strain>
    </source>
</reference>
<dbReference type="STRING" id="351675.SAMN05421680_1327"/>
<dbReference type="RefSeq" id="WP_092514035.1">
    <property type="nucleotide sequence ID" value="NZ_CAWNQB010000001.1"/>
</dbReference>
<keyword evidence="5" id="KW-1185">Reference proteome</keyword>
<dbReference type="OrthoDB" id="6443519at2"/>
<proteinExistence type="predicted"/>
<keyword evidence="1" id="KW-0732">Signal</keyword>
<dbReference type="AlphaFoldDB" id="A0A1I3X5N4"/>
<reference evidence="3" key="1">
    <citation type="submission" date="2016-10" db="EMBL/GenBank/DDBJ databases">
        <authorList>
            <person name="de Groot N.N."/>
        </authorList>
    </citation>
    <scope>NUCLEOTIDE SEQUENCE [LARGE SCALE GENOMIC DNA]</scope>
    <source>
        <strain evidence="3">DSM 17908</strain>
    </source>
</reference>